<dbReference type="PANTHER" id="PTHR43709">
    <property type="entry name" value="ACONITATE ISOMERASE-RELATED"/>
    <property type="match status" value="1"/>
</dbReference>
<dbReference type="InterPro" id="IPR042100">
    <property type="entry name" value="Bug_dom1"/>
</dbReference>
<comment type="similarity">
    <text evidence="1">Belongs to the UPF0065 (bug) family.</text>
</comment>
<evidence type="ECO:0000313" key="5">
    <source>
        <dbReference type="Proteomes" id="UP001169027"/>
    </source>
</evidence>
<organism evidence="4 5">
    <name type="scientific">Variovorax ginsengisoli</name>
    <dbReference type="NCBI Taxonomy" id="363844"/>
    <lineage>
        <taxon>Bacteria</taxon>
        <taxon>Pseudomonadati</taxon>
        <taxon>Pseudomonadota</taxon>
        <taxon>Betaproteobacteria</taxon>
        <taxon>Burkholderiales</taxon>
        <taxon>Comamonadaceae</taxon>
        <taxon>Variovorax</taxon>
    </lineage>
</organism>
<dbReference type="SUPFAM" id="SSF53850">
    <property type="entry name" value="Periplasmic binding protein-like II"/>
    <property type="match status" value="1"/>
</dbReference>
<keyword evidence="5" id="KW-1185">Reference proteome</keyword>
<keyword evidence="3 4" id="KW-0413">Isomerase</keyword>
<accession>A0ABT8SGB1</accession>
<evidence type="ECO:0000256" key="1">
    <source>
        <dbReference type="ARBA" id="ARBA00006987"/>
    </source>
</evidence>
<dbReference type="Pfam" id="PF03401">
    <property type="entry name" value="TctC"/>
    <property type="match status" value="1"/>
</dbReference>
<dbReference type="Gene3D" id="3.40.190.10">
    <property type="entry name" value="Periplasmic binding protein-like II"/>
    <property type="match status" value="1"/>
</dbReference>
<dbReference type="EMBL" id="JAUKVY010000053">
    <property type="protein sequence ID" value="MDO1537927.1"/>
    <property type="molecule type" value="Genomic_DNA"/>
</dbReference>
<dbReference type="NCBIfam" id="NF033377">
    <property type="entry name" value="OMA_tautomer"/>
    <property type="match status" value="1"/>
</dbReference>
<dbReference type="Gene3D" id="3.40.190.150">
    <property type="entry name" value="Bordetella uptake gene, domain 1"/>
    <property type="match status" value="1"/>
</dbReference>
<dbReference type="GO" id="GO:0016853">
    <property type="term" value="F:isomerase activity"/>
    <property type="evidence" value="ECO:0007669"/>
    <property type="project" value="UniProtKB-KW"/>
</dbReference>
<gene>
    <name evidence="4" type="ORF">Q2T77_37435</name>
</gene>
<dbReference type="Proteomes" id="UP001169027">
    <property type="component" value="Unassembled WGS sequence"/>
</dbReference>
<dbReference type="Pfam" id="PF04303">
    <property type="entry name" value="PrpF"/>
    <property type="match status" value="1"/>
</dbReference>
<dbReference type="CDD" id="cd13578">
    <property type="entry name" value="PBP2_Bug27"/>
    <property type="match status" value="1"/>
</dbReference>
<name>A0ABT8SGB1_9BURK</name>
<evidence type="ECO:0000256" key="3">
    <source>
        <dbReference type="ARBA" id="ARBA00023235"/>
    </source>
</evidence>
<dbReference type="EC" id="5.3.2.8" evidence="4"/>
<dbReference type="InterPro" id="IPR047687">
    <property type="entry name" value="OMA_tautomer-like"/>
</dbReference>
<sequence length="673" mass="70220">MNRSIPCVLMRAGTSRGPFFLREWLPDGDEARDQALIGAIGASDPLQLDGVGGGSTLNSKVAIVSRSSQPGCDIDYLFAQVGVGHRSVDTRPNCGNMLSGVAPFAIEQGLIAAKDGITSVRVYNVNTGSRIDVTVRTPGGRVTYEGDARIDGVAGTAAPILLNFLDAWGAVTGQVFPTGKRIDTIDGIEVTCIDAAMPLMIVRASDLGVTGRERPAALDANTALLERLESLRLEAGRMMGLGDVSNSVIPKPVLVSTGESSGSITSRYFTPRKCHASHAVTGAIGVASAFALPGTVASGLAREPGRHSLVVLHPAGQIDVEVELKGSAEAATVERAALVRTARKIMQGELHLPDYVFSRPEAQAAESSDPHRALTIIVPTRAGGGNDTMARIIAAKLGPLLGQEVLVDNRAGANGAIASEYVAGSAPDGHTLMFGYVGTHAMNPALQTLGYDPVHDFAPVGLVGSSPTLMVTHPDTGAPDLHTLIARLKGAPRSFSYASAGDGTPPHFAAELFQLSSGTSMASVTYEGAAPAIGDTVNGRSQIMFPSLFTACPFIRAGQLRALAVAGPSRLEGLPGVPTLAEFGVPGVDVVQWYGLFAPSGTPVGAIDRLNRALNEVLADPEIVERFERHGARAEPGGADALAQRMQADLARWRQVVAQAELAPRESRQLALD</sequence>
<dbReference type="Gene3D" id="3.10.310.10">
    <property type="entry name" value="Diaminopimelate Epimerase, Chain A, domain 1"/>
    <property type="match status" value="2"/>
</dbReference>
<comment type="caution">
    <text evidence="4">The sequence shown here is derived from an EMBL/GenBank/DDBJ whole genome shotgun (WGS) entry which is preliminary data.</text>
</comment>
<dbReference type="InterPro" id="IPR005064">
    <property type="entry name" value="BUG"/>
</dbReference>
<protein>
    <submittedName>
        <fullName evidence="4">4-oxalomesaconate tautomerase</fullName>
        <ecNumber evidence="4">5.3.2.8</ecNumber>
    </submittedName>
</protein>
<proteinExistence type="inferred from homology"/>
<reference evidence="4" key="1">
    <citation type="submission" date="2023-06" db="EMBL/GenBank/DDBJ databases">
        <authorList>
            <person name="Jiang Y."/>
            <person name="Liu Q."/>
        </authorList>
    </citation>
    <scope>NUCLEOTIDE SEQUENCE</scope>
    <source>
        <strain evidence="4">CGMCC 1.12090</strain>
    </source>
</reference>
<dbReference type="RefSeq" id="WP_301816340.1">
    <property type="nucleotide sequence ID" value="NZ_JAUJZH010000053.1"/>
</dbReference>
<dbReference type="SUPFAM" id="SSF54506">
    <property type="entry name" value="Diaminopimelate epimerase-like"/>
    <property type="match status" value="2"/>
</dbReference>
<comment type="similarity">
    <text evidence="2">Belongs to the PrpF family.</text>
</comment>
<evidence type="ECO:0000313" key="4">
    <source>
        <dbReference type="EMBL" id="MDO1537927.1"/>
    </source>
</evidence>
<evidence type="ECO:0000256" key="2">
    <source>
        <dbReference type="ARBA" id="ARBA00007673"/>
    </source>
</evidence>
<dbReference type="PANTHER" id="PTHR43709:SF3">
    <property type="entry name" value="ISOMERASE YBHH-RELATED"/>
    <property type="match status" value="1"/>
</dbReference>
<dbReference type="InterPro" id="IPR007400">
    <property type="entry name" value="PrpF-like"/>
</dbReference>